<keyword evidence="6 12" id="KW-1003">Cell membrane</keyword>
<evidence type="ECO:0000313" key="15">
    <source>
        <dbReference type="EMBL" id="SDF47915.1"/>
    </source>
</evidence>
<dbReference type="EMBL" id="WSUT01000005">
    <property type="protein sequence ID" value="MWC43361.1"/>
    <property type="molecule type" value="Genomic_DNA"/>
</dbReference>
<dbReference type="PANTHER" id="PTHR30070">
    <property type="entry name" value="HEME EXPORTER PROTEIN B"/>
    <property type="match status" value="1"/>
</dbReference>
<dbReference type="GO" id="GO:1903607">
    <property type="term" value="P:cytochrome c biosynthetic process"/>
    <property type="evidence" value="ECO:0007669"/>
    <property type="project" value="TreeGrafter"/>
</dbReference>
<comment type="function">
    <text evidence="1 12">Required for the export of heme to the periplasm for the biogenesis of c-type cytochromes.</text>
</comment>
<organism evidence="15 16">
    <name type="scientific">Sphingomonas carotinifaciens</name>
    <dbReference type="NCBI Taxonomy" id="1166323"/>
    <lineage>
        <taxon>Bacteria</taxon>
        <taxon>Pseudomonadati</taxon>
        <taxon>Pseudomonadota</taxon>
        <taxon>Alphaproteobacteria</taxon>
        <taxon>Sphingomonadales</taxon>
        <taxon>Sphingomonadaceae</taxon>
        <taxon>Sphingomonas</taxon>
    </lineage>
</organism>
<dbReference type="OrthoDB" id="9812915at2"/>
<evidence type="ECO:0000256" key="4">
    <source>
        <dbReference type="ARBA" id="ARBA00016452"/>
    </source>
</evidence>
<keyword evidence="5 12" id="KW-0813">Transport</keyword>
<evidence type="ECO:0000256" key="1">
    <source>
        <dbReference type="ARBA" id="ARBA00002442"/>
    </source>
</evidence>
<keyword evidence="7 12" id="KW-0997">Cell inner membrane</keyword>
<dbReference type="PIRSF" id="PIRSF002764">
    <property type="entry name" value="CcmB"/>
    <property type="match status" value="1"/>
</dbReference>
<keyword evidence="9 12" id="KW-0201">Cytochrome c-type biogenesis</keyword>
<reference evidence="15 16" key="1">
    <citation type="submission" date="2016-10" db="EMBL/GenBank/DDBJ databases">
        <authorList>
            <person name="Varghese N."/>
            <person name="Submissions S."/>
        </authorList>
    </citation>
    <scope>NUCLEOTIDE SEQUENCE [LARGE SCALE GENOMIC DNA]</scope>
    <source>
        <strain evidence="15 16">S7-754</strain>
    </source>
</reference>
<feature type="transmembrane region" description="Helical" evidence="13">
    <location>
        <begin position="12"/>
        <end position="36"/>
    </location>
</feature>
<protein>
    <recommendedName>
        <fullName evidence="4 12">Heme exporter protein B</fullName>
    </recommendedName>
</protein>
<dbReference type="Pfam" id="PF03379">
    <property type="entry name" value="CcmB"/>
    <property type="match status" value="1"/>
</dbReference>
<dbReference type="InterPro" id="IPR026031">
    <property type="entry name" value="Cyt_c_CcmB_bac"/>
</dbReference>
<dbReference type="RefSeq" id="WP_149682326.1">
    <property type="nucleotide sequence ID" value="NZ_FNBI01000003.1"/>
</dbReference>
<dbReference type="InterPro" id="IPR003544">
    <property type="entry name" value="Cyt_c_biogenesis_CcmB"/>
</dbReference>
<proteinExistence type="inferred from homology"/>
<dbReference type="GO" id="GO:0005886">
    <property type="term" value="C:plasma membrane"/>
    <property type="evidence" value="ECO:0007669"/>
    <property type="project" value="UniProtKB-SubCell"/>
</dbReference>
<keyword evidence="10 13" id="KW-1133">Transmembrane helix</keyword>
<accession>A0A1G7LEM3</accession>
<keyword evidence="11 12" id="KW-0472">Membrane</keyword>
<evidence type="ECO:0000313" key="17">
    <source>
        <dbReference type="Proteomes" id="UP000436801"/>
    </source>
</evidence>
<evidence type="ECO:0000256" key="2">
    <source>
        <dbReference type="ARBA" id="ARBA00004429"/>
    </source>
</evidence>
<evidence type="ECO:0000256" key="5">
    <source>
        <dbReference type="ARBA" id="ARBA00022448"/>
    </source>
</evidence>
<dbReference type="AlphaFoldDB" id="A0A1G7LEM3"/>
<comment type="subcellular location">
    <subcellularLocation>
        <location evidence="2">Cell inner membrane</location>
        <topology evidence="2">Multi-pass membrane protein</topology>
    </subcellularLocation>
</comment>
<evidence type="ECO:0000256" key="13">
    <source>
        <dbReference type="SAM" id="Phobius"/>
    </source>
</evidence>
<sequence length="211" mass="20751">MTALILRDVRRGLSGGTATIVIGFFLLVIILFPFAIGPDGAVLARVGGGVIWAAALLAALLPVERLVAPDLEAGVFDQLAVRGHSLVAVAAAKMLAHWIGFAPLMMVAAVAAAGLLDLSAATLLRVELGLLLGTPGLAALGVATGALTASLRGAGALAGVVMLPLAVPVLIFGAGALEGGAGAFKLLAAVSLLLVAGAPFVAGGAIRAGMR</sequence>
<feature type="transmembrane region" description="Helical" evidence="13">
    <location>
        <begin position="95"/>
        <end position="116"/>
    </location>
</feature>
<dbReference type="GO" id="GO:0017004">
    <property type="term" value="P:cytochrome complex assembly"/>
    <property type="evidence" value="ECO:0007669"/>
    <property type="project" value="UniProtKB-KW"/>
</dbReference>
<evidence type="ECO:0000256" key="8">
    <source>
        <dbReference type="ARBA" id="ARBA00022692"/>
    </source>
</evidence>
<evidence type="ECO:0000256" key="7">
    <source>
        <dbReference type="ARBA" id="ARBA00022519"/>
    </source>
</evidence>
<gene>
    <name evidence="14" type="ORF">GQR91_06790</name>
    <name evidence="15" type="ORF">SAMN05216557_103465</name>
</gene>
<keyword evidence="8 13" id="KW-0812">Transmembrane</keyword>
<name>A0A1G7LEM3_9SPHN</name>
<dbReference type="GO" id="GO:0015232">
    <property type="term" value="F:heme transmembrane transporter activity"/>
    <property type="evidence" value="ECO:0007669"/>
    <property type="project" value="InterPro"/>
</dbReference>
<evidence type="ECO:0000256" key="11">
    <source>
        <dbReference type="ARBA" id="ARBA00023136"/>
    </source>
</evidence>
<dbReference type="PANTHER" id="PTHR30070:SF1">
    <property type="entry name" value="CYTOCHROME C BIOGENESIS B-RELATED"/>
    <property type="match status" value="1"/>
</dbReference>
<evidence type="ECO:0000313" key="14">
    <source>
        <dbReference type="EMBL" id="MWC43361.1"/>
    </source>
</evidence>
<evidence type="ECO:0000256" key="3">
    <source>
        <dbReference type="ARBA" id="ARBA00010544"/>
    </source>
</evidence>
<dbReference type="Proteomes" id="UP000436801">
    <property type="component" value="Unassembled WGS sequence"/>
</dbReference>
<feature type="transmembrane region" description="Helical" evidence="13">
    <location>
        <begin position="156"/>
        <end position="177"/>
    </location>
</feature>
<dbReference type="PRINTS" id="PR01414">
    <property type="entry name" value="CCMBBIOGNSIS"/>
</dbReference>
<dbReference type="Proteomes" id="UP000323502">
    <property type="component" value="Unassembled WGS sequence"/>
</dbReference>
<evidence type="ECO:0000256" key="6">
    <source>
        <dbReference type="ARBA" id="ARBA00022475"/>
    </source>
</evidence>
<dbReference type="EMBL" id="FNBI01000003">
    <property type="protein sequence ID" value="SDF47915.1"/>
    <property type="molecule type" value="Genomic_DNA"/>
</dbReference>
<reference evidence="14 17" key="2">
    <citation type="submission" date="2019-12" db="EMBL/GenBank/DDBJ databases">
        <authorList>
            <person name="Zheng J."/>
        </authorList>
    </citation>
    <scope>NUCLEOTIDE SEQUENCE [LARGE SCALE GENOMIC DNA]</scope>
    <source>
        <strain evidence="14 17">DSM 27347</strain>
    </source>
</reference>
<evidence type="ECO:0000256" key="10">
    <source>
        <dbReference type="ARBA" id="ARBA00022989"/>
    </source>
</evidence>
<evidence type="ECO:0000313" key="16">
    <source>
        <dbReference type="Proteomes" id="UP000323502"/>
    </source>
</evidence>
<keyword evidence="16" id="KW-1185">Reference proteome</keyword>
<feature type="transmembrane region" description="Helical" evidence="13">
    <location>
        <begin position="42"/>
        <end position="61"/>
    </location>
</feature>
<evidence type="ECO:0000256" key="9">
    <source>
        <dbReference type="ARBA" id="ARBA00022748"/>
    </source>
</evidence>
<comment type="similarity">
    <text evidence="3 12">Belongs to the CcmB/CycW/HelB family.</text>
</comment>
<feature type="transmembrane region" description="Helical" evidence="13">
    <location>
        <begin position="183"/>
        <end position="206"/>
    </location>
</feature>
<feature type="transmembrane region" description="Helical" evidence="13">
    <location>
        <begin position="128"/>
        <end position="149"/>
    </location>
</feature>
<evidence type="ECO:0000256" key="12">
    <source>
        <dbReference type="PIRNR" id="PIRNR002764"/>
    </source>
</evidence>